<accession>A0A348AIM2</accession>
<dbReference type="Gene3D" id="3.30.450.20">
    <property type="entry name" value="PAS domain"/>
    <property type="match status" value="1"/>
</dbReference>
<keyword evidence="4" id="KW-1185">Reference proteome</keyword>
<dbReference type="InterPro" id="IPR001610">
    <property type="entry name" value="PAC"/>
</dbReference>
<evidence type="ECO:0000313" key="4">
    <source>
        <dbReference type="Proteomes" id="UP000276437"/>
    </source>
</evidence>
<dbReference type="InterPro" id="IPR035965">
    <property type="entry name" value="PAS-like_dom_sf"/>
</dbReference>
<dbReference type="SMART" id="SM00091">
    <property type="entry name" value="PAS"/>
    <property type="match status" value="1"/>
</dbReference>
<dbReference type="SUPFAM" id="SSF55785">
    <property type="entry name" value="PYP-like sensor domain (PAS domain)"/>
    <property type="match status" value="1"/>
</dbReference>
<dbReference type="RefSeq" id="WP_126307934.1">
    <property type="nucleotide sequence ID" value="NZ_AP018449.1"/>
</dbReference>
<gene>
    <name evidence="3" type="ORF">MAMMFC1_01587</name>
</gene>
<dbReference type="Pfam" id="PF13426">
    <property type="entry name" value="PAS_9"/>
    <property type="match status" value="1"/>
</dbReference>
<dbReference type="Gene3D" id="1.10.10.2840">
    <property type="entry name" value="PucR C-terminal helix-turn-helix domain"/>
    <property type="match status" value="1"/>
</dbReference>
<feature type="domain" description="PAC" evidence="2">
    <location>
        <begin position="218"/>
        <end position="270"/>
    </location>
</feature>
<dbReference type="EMBL" id="AP018449">
    <property type="protein sequence ID" value="BBB90920.1"/>
    <property type="molecule type" value="Genomic_DNA"/>
</dbReference>
<organism evidence="3 4">
    <name type="scientific">Methylomusa anaerophila</name>
    <dbReference type="NCBI Taxonomy" id="1930071"/>
    <lineage>
        <taxon>Bacteria</taxon>
        <taxon>Bacillati</taxon>
        <taxon>Bacillota</taxon>
        <taxon>Negativicutes</taxon>
        <taxon>Selenomonadales</taxon>
        <taxon>Sporomusaceae</taxon>
        <taxon>Methylomusa</taxon>
    </lineage>
</organism>
<reference evidence="3 4" key="1">
    <citation type="journal article" date="2018" name="Int. J. Syst. Evol. Microbiol.">
        <title>Methylomusa anaerophila gen. nov., sp. nov., an anaerobic methanol-utilizing bacterium isolated from a microbial fuel cell.</title>
        <authorList>
            <person name="Amano N."/>
            <person name="Yamamuro A."/>
            <person name="Miyahara M."/>
            <person name="Kouzuma A."/>
            <person name="Abe T."/>
            <person name="Watanabe K."/>
        </authorList>
    </citation>
    <scope>NUCLEOTIDE SEQUENCE [LARGE SCALE GENOMIC DNA]</scope>
    <source>
        <strain evidence="3 4">MMFC1</strain>
    </source>
</reference>
<dbReference type="Proteomes" id="UP000276437">
    <property type="component" value="Chromosome"/>
</dbReference>
<dbReference type="InterPro" id="IPR025736">
    <property type="entry name" value="PucR_C-HTH_dom"/>
</dbReference>
<evidence type="ECO:0000259" key="2">
    <source>
        <dbReference type="PROSITE" id="PS50113"/>
    </source>
</evidence>
<feature type="domain" description="PAS" evidence="1">
    <location>
        <begin position="142"/>
        <end position="212"/>
    </location>
</feature>
<dbReference type="InterPro" id="IPR000700">
    <property type="entry name" value="PAS-assoc_C"/>
</dbReference>
<dbReference type="AlphaFoldDB" id="A0A348AIM2"/>
<dbReference type="InterPro" id="IPR000014">
    <property type="entry name" value="PAS"/>
</dbReference>
<dbReference type="NCBIfam" id="TIGR00229">
    <property type="entry name" value="sensory_box"/>
    <property type="match status" value="1"/>
</dbReference>
<dbReference type="SMART" id="SM00086">
    <property type="entry name" value="PAC"/>
    <property type="match status" value="1"/>
</dbReference>
<dbReference type="InterPro" id="IPR042070">
    <property type="entry name" value="PucR_C-HTH_sf"/>
</dbReference>
<dbReference type="PROSITE" id="PS50112">
    <property type="entry name" value="PAS"/>
    <property type="match status" value="1"/>
</dbReference>
<dbReference type="CDD" id="cd06225">
    <property type="entry name" value="HAMP"/>
    <property type="match status" value="1"/>
</dbReference>
<dbReference type="OrthoDB" id="1677617at2"/>
<name>A0A348AIM2_9FIRM</name>
<evidence type="ECO:0000313" key="3">
    <source>
        <dbReference type="EMBL" id="BBB90920.1"/>
    </source>
</evidence>
<sequence>MSTELKGEIDELIKQLNDLTQNKVFPAKLSEYSDKYPGIRQLAEDLLALREFSYALSEGDLSQKINLRGYWSGLLKTLQSNLRHLTWQTGMLASGDYSQRVDFMGDFSSSFNSMIIRLKDATEKEQKYIAALEKNQAIIKESEQKYRLIAENTDDVIWFLDNKMIVRYISPSIERLLGFTVAEFKEKPVTQTPLPYLQDVFRKAIDVFMENDSAPLSFLIEWEQLSKNRNMIWLESSVSVARNSDGDIIGFIGVTRNISARKKAESLLQHTYERHKQRDFFNQLATRNDCNYSEVQDSGWQNKIYIPENFSLYFLALDNIDILSKNEDNIYRKQQITDALVDHVNRKKNTIAWETTKGVGIISPVSLAASRKDKELDIADDYIKYVSTYLPDLPVNIGIANYIDGWSNFANRLKNAETSVQIGKQVWPDKKKYHYEDCGVYRVLAPFALTDEAAAFVTQMIGPLMEYPDLIETLEKILAGLSFKEIGAQMHFHHKTIQLRKQRIEQILNVSLDSYETRLNLATALNLMKVLNH</sequence>
<protein>
    <submittedName>
        <fullName evidence="3">Carbohydrate diacid transcriptional activator CdaR</fullName>
    </submittedName>
</protein>
<dbReference type="CDD" id="cd00130">
    <property type="entry name" value="PAS"/>
    <property type="match status" value="1"/>
</dbReference>
<dbReference type="InterPro" id="IPR051448">
    <property type="entry name" value="CdaR-like_regulators"/>
</dbReference>
<evidence type="ECO:0000259" key="1">
    <source>
        <dbReference type="PROSITE" id="PS50112"/>
    </source>
</evidence>
<dbReference type="PROSITE" id="PS50113">
    <property type="entry name" value="PAC"/>
    <property type="match status" value="1"/>
</dbReference>
<proteinExistence type="predicted"/>
<dbReference type="PANTHER" id="PTHR33744:SF7">
    <property type="entry name" value="PUCR FAMILY TRANSCRIPTIONAL REGULATOR"/>
    <property type="match status" value="1"/>
</dbReference>
<dbReference type="Pfam" id="PF13556">
    <property type="entry name" value="HTH_30"/>
    <property type="match status" value="1"/>
</dbReference>
<dbReference type="PANTHER" id="PTHR33744">
    <property type="entry name" value="CARBOHYDRATE DIACID REGULATOR"/>
    <property type="match status" value="1"/>
</dbReference>
<dbReference type="KEGG" id="mana:MAMMFC1_01587"/>